<gene>
    <name evidence="1" type="ORF">KGQ19_09910</name>
</gene>
<reference evidence="1 2" key="1">
    <citation type="submission" date="2020-02" db="EMBL/GenBank/DDBJ databases">
        <title>Acidophilic actinobacteria isolated from forest soil.</title>
        <authorList>
            <person name="Golinska P."/>
        </authorList>
    </citation>
    <scope>NUCLEOTIDE SEQUENCE [LARGE SCALE GENOMIC DNA]</scope>
    <source>
        <strain evidence="1 2">NL8</strain>
    </source>
</reference>
<evidence type="ECO:0000313" key="2">
    <source>
        <dbReference type="Proteomes" id="UP000730482"/>
    </source>
</evidence>
<sequence length="69" mass="7780">MNLLHLRRTRRRLTRSALTSPVLAALEGPALPRTAARRAMADAQPHAVWVEVPGEDGRPHVEQHWRVEA</sequence>
<accession>A0ABS5KMD0</accession>
<proteinExistence type="predicted"/>
<evidence type="ECO:0000313" key="1">
    <source>
        <dbReference type="EMBL" id="MBS2547187.1"/>
    </source>
</evidence>
<keyword evidence="2" id="KW-1185">Reference proteome</keyword>
<dbReference type="EMBL" id="JAAFYZ010000024">
    <property type="protein sequence ID" value="MBS2547187.1"/>
    <property type="molecule type" value="Genomic_DNA"/>
</dbReference>
<organism evidence="1 2">
    <name type="scientific">Catenulispora pinistramenti</name>
    <dbReference type="NCBI Taxonomy" id="2705254"/>
    <lineage>
        <taxon>Bacteria</taxon>
        <taxon>Bacillati</taxon>
        <taxon>Actinomycetota</taxon>
        <taxon>Actinomycetes</taxon>
        <taxon>Catenulisporales</taxon>
        <taxon>Catenulisporaceae</taxon>
        <taxon>Catenulispora</taxon>
    </lineage>
</organism>
<name>A0ABS5KMD0_9ACTN</name>
<comment type="caution">
    <text evidence="1">The sequence shown here is derived from an EMBL/GenBank/DDBJ whole genome shotgun (WGS) entry which is preliminary data.</text>
</comment>
<dbReference type="Proteomes" id="UP000730482">
    <property type="component" value="Unassembled WGS sequence"/>
</dbReference>
<protein>
    <submittedName>
        <fullName evidence="1">Uncharacterized protein</fullName>
    </submittedName>
</protein>
<dbReference type="RefSeq" id="WP_212008787.1">
    <property type="nucleotide sequence ID" value="NZ_JAAFYZ010000024.1"/>
</dbReference>